<evidence type="ECO:0000256" key="3">
    <source>
        <dbReference type="ARBA" id="ARBA00022946"/>
    </source>
</evidence>
<dbReference type="PANTHER" id="PTHR47447">
    <property type="entry name" value="OS03G0856100 PROTEIN"/>
    <property type="match status" value="1"/>
</dbReference>
<evidence type="ECO:0000313" key="7">
    <source>
        <dbReference type="Proteomes" id="UP000015105"/>
    </source>
</evidence>
<evidence type="ECO:0000256" key="4">
    <source>
        <dbReference type="PROSITE-ProRule" id="PRU00708"/>
    </source>
</evidence>
<dbReference type="InterPro" id="IPR002885">
    <property type="entry name" value="PPR_rpt"/>
</dbReference>
<sequence length="499" mass="54435">WSGATSGSPRTSCSTSSPASSSRSPPPRSPAGAPAPSSAAARWPSAAPPPSPSAPPRRPPTRPASSGPPAPRSGTPRPTSSASPSPRSSSPSPAASAVNGAARRPTTVRRLPRAVRLLKPHHLSTTSSSTFFGDSEGPAPAWEPRSPVRSPPDDQFAAWVTRLRPGFTACDLADAINSEQDPDLALALFRWAALRPGFRHGPASYIAALNAASSGKRPVAAENLIHDVLAGACAPDLQLFNACLRFCCDRRSLFPIAFDMFNKMRALPANAGCRPNVETFTLLLSTVVRRVRRPPASLVYLHAVRSLSRQMKATGVVPDTYLLNLIIKAYGRCLEVDDALKVFREMPLYGCEPNEFTYGYIVKAMFQKGRTDNGLVYLKTMREKGFVPSGGVYMSAVAALALEWRFEESREVLLDMLDSKRKPDMITYRTLLEELCRATRTEDAFQLLEELKERKRGALDQRMYSELLDGLHWISQPQQNNSLPRRDRGSASDDRGSHD</sequence>
<feature type="repeat" description="PPR" evidence="4">
    <location>
        <begin position="354"/>
        <end position="388"/>
    </location>
</feature>
<evidence type="ECO:0000256" key="2">
    <source>
        <dbReference type="ARBA" id="ARBA00022737"/>
    </source>
</evidence>
<reference evidence="6" key="4">
    <citation type="submission" date="2019-03" db="UniProtKB">
        <authorList>
            <consortium name="EnsemblPlants"/>
        </authorList>
    </citation>
    <scope>IDENTIFICATION</scope>
</reference>
<proteinExistence type="inferred from homology"/>
<feature type="repeat" description="PPR" evidence="4">
    <location>
        <begin position="319"/>
        <end position="353"/>
    </location>
</feature>
<feature type="region of interest" description="Disordered" evidence="5">
    <location>
        <begin position="477"/>
        <end position="499"/>
    </location>
</feature>
<dbReference type="PANTHER" id="PTHR47447:SF17">
    <property type="entry name" value="OS12G0638900 PROTEIN"/>
    <property type="match status" value="1"/>
</dbReference>
<feature type="compositionally biased region" description="Low complexity" evidence="5">
    <location>
        <begin position="1"/>
        <end position="23"/>
    </location>
</feature>
<dbReference type="Gramene" id="AET7Gv20378500.9">
    <property type="protein sequence ID" value="AET7Gv20378500.9"/>
    <property type="gene ID" value="AET7Gv20378500"/>
</dbReference>
<evidence type="ECO:0000256" key="1">
    <source>
        <dbReference type="ARBA" id="ARBA00007626"/>
    </source>
</evidence>
<feature type="compositionally biased region" description="Basic residues" evidence="5">
    <location>
        <begin position="106"/>
        <end position="122"/>
    </location>
</feature>
<evidence type="ECO:0008006" key="8">
    <source>
        <dbReference type="Google" id="ProtNLM"/>
    </source>
</evidence>
<reference evidence="7" key="2">
    <citation type="journal article" date="2017" name="Nat. Plants">
        <title>The Aegilops tauschii genome reveals multiple impacts of transposons.</title>
        <authorList>
            <person name="Zhao G."/>
            <person name="Zou C."/>
            <person name="Li K."/>
            <person name="Wang K."/>
            <person name="Li T."/>
            <person name="Gao L."/>
            <person name="Zhang X."/>
            <person name="Wang H."/>
            <person name="Yang Z."/>
            <person name="Liu X."/>
            <person name="Jiang W."/>
            <person name="Mao L."/>
            <person name="Kong X."/>
            <person name="Jiao Y."/>
            <person name="Jia J."/>
        </authorList>
    </citation>
    <scope>NUCLEOTIDE SEQUENCE [LARGE SCALE GENOMIC DNA]</scope>
    <source>
        <strain evidence="7">cv. AL8/78</strain>
    </source>
</reference>
<dbReference type="AlphaFoldDB" id="A0A453QYX1"/>
<organism evidence="6 7">
    <name type="scientific">Aegilops tauschii subsp. strangulata</name>
    <name type="common">Goatgrass</name>
    <dbReference type="NCBI Taxonomy" id="200361"/>
    <lineage>
        <taxon>Eukaryota</taxon>
        <taxon>Viridiplantae</taxon>
        <taxon>Streptophyta</taxon>
        <taxon>Embryophyta</taxon>
        <taxon>Tracheophyta</taxon>
        <taxon>Spermatophyta</taxon>
        <taxon>Magnoliopsida</taxon>
        <taxon>Liliopsida</taxon>
        <taxon>Poales</taxon>
        <taxon>Poaceae</taxon>
        <taxon>BOP clade</taxon>
        <taxon>Pooideae</taxon>
        <taxon>Triticodae</taxon>
        <taxon>Triticeae</taxon>
        <taxon>Triticinae</taxon>
        <taxon>Aegilops</taxon>
    </lineage>
</organism>
<comment type="similarity">
    <text evidence="1">Belongs to the PPR family. P subfamily.</text>
</comment>
<reference evidence="7" key="1">
    <citation type="journal article" date="2014" name="Science">
        <title>Ancient hybridizations among the ancestral genomes of bread wheat.</title>
        <authorList>
            <consortium name="International Wheat Genome Sequencing Consortium,"/>
            <person name="Marcussen T."/>
            <person name="Sandve S.R."/>
            <person name="Heier L."/>
            <person name="Spannagl M."/>
            <person name="Pfeifer M."/>
            <person name="Jakobsen K.S."/>
            <person name="Wulff B.B."/>
            <person name="Steuernagel B."/>
            <person name="Mayer K.F."/>
            <person name="Olsen O.A."/>
        </authorList>
    </citation>
    <scope>NUCLEOTIDE SEQUENCE [LARGE SCALE GENOMIC DNA]</scope>
    <source>
        <strain evidence="7">cv. AL8/78</strain>
    </source>
</reference>
<feature type="compositionally biased region" description="Basic and acidic residues" evidence="5">
    <location>
        <begin position="484"/>
        <end position="499"/>
    </location>
</feature>
<accession>A0A453QYX1</accession>
<feature type="compositionally biased region" description="Pro residues" evidence="5">
    <location>
        <begin position="46"/>
        <end position="71"/>
    </location>
</feature>
<reference evidence="6" key="3">
    <citation type="journal article" date="2017" name="Nature">
        <title>Genome sequence of the progenitor of the wheat D genome Aegilops tauschii.</title>
        <authorList>
            <person name="Luo M.C."/>
            <person name="Gu Y.Q."/>
            <person name="Puiu D."/>
            <person name="Wang H."/>
            <person name="Twardziok S.O."/>
            <person name="Deal K.R."/>
            <person name="Huo N."/>
            <person name="Zhu T."/>
            <person name="Wang L."/>
            <person name="Wang Y."/>
            <person name="McGuire P.E."/>
            <person name="Liu S."/>
            <person name="Long H."/>
            <person name="Ramasamy R.K."/>
            <person name="Rodriguez J.C."/>
            <person name="Van S.L."/>
            <person name="Yuan L."/>
            <person name="Wang Z."/>
            <person name="Xia Z."/>
            <person name="Xiao L."/>
            <person name="Anderson O.D."/>
            <person name="Ouyang S."/>
            <person name="Liang Y."/>
            <person name="Zimin A.V."/>
            <person name="Pertea G."/>
            <person name="Qi P."/>
            <person name="Bennetzen J.L."/>
            <person name="Dai X."/>
            <person name="Dawson M.W."/>
            <person name="Muller H.G."/>
            <person name="Kugler K."/>
            <person name="Rivarola-Duarte L."/>
            <person name="Spannagl M."/>
            <person name="Mayer K.F.X."/>
            <person name="Lu F.H."/>
            <person name="Bevan M.W."/>
            <person name="Leroy P."/>
            <person name="Li P."/>
            <person name="You F.M."/>
            <person name="Sun Q."/>
            <person name="Liu Z."/>
            <person name="Lyons E."/>
            <person name="Wicker T."/>
            <person name="Salzberg S.L."/>
            <person name="Devos K.M."/>
            <person name="Dvorak J."/>
        </authorList>
    </citation>
    <scope>NUCLEOTIDE SEQUENCE [LARGE SCALE GENOMIC DNA]</scope>
    <source>
        <strain evidence="6">cv. AL8/78</strain>
    </source>
</reference>
<keyword evidence="3" id="KW-0809">Transit peptide</keyword>
<feature type="region of interest" description="Disordered" evidence="5">
    <location>
        <begin position="1"/>
        <end position="153"/>
    </location>
</feature>
<keyword evidence="7" id="KW-1185">Reference proteome</keyword>
<dbReference type="NCBIfam" id="TIGR00756">
    <property type="entry name" value="PPR"/>
    <property type="match status" value="3"/>
</dbReference>
<reference evidence="6" key="5">
    <citation type="journal article" date="2021" name="G3 (Bethesda)">
        <title>Aegilops tauschii genome assembly Aet v5.0 features greater sequence contiguity and improved annotation.</title>
        <authorList>
            <person name="Wang L."/>
            <person name="Zhu T."/>
            <person name="Rodriguez J.C."/>
            <person name="Deal K.R."/>
            <person name="Dubcovsky J."/>
            <person name="McGuire P.E."/>
            <person name="Lux T."/>
            <person name="Spannagl M."/>
            <person name="Mayer K.F.X."/>
            <person name="Baldrich P."/>
            <person name="Meyers B.C."/>
            <person name="Huo N."/>
            <person name="Gu Y.Q."/>
            <person name="Zhou H."/>
            <person name="Devos K.M."/>
            <person name="Bennetzen J.L."/>
            <person name="Unver T."/>
            <person name="Budak H."/>
            <person name="Gulick P.J."/>
            <person name="Galiba G."/>
            <person name="Kalapos B."/>
            <person name="Nelson D.R."/>
            <person name="Li P."/>
            <person name="You F.M."/>
            <person name="Luo M.C."/>
            <person name="Dvorak J."/>
        </authorList>
    </citation>
    <scope>NUCLEOTIDE SEQUENCE [LARGE SCALE GENOMIC DNA]</scope>
    <source>
        <strain evidence="6">cv. AL8/78</strain>
    </source>
</reference>
<dbReference type="InterPro" id="IPR011990">
    <property type="entry name" value="TPR-like_helical_dom_sf"/>
</dbReference>
<keyword evidence="2" id="KW-0677">Repeat</keyword>
<dbReference type="Pfam" id="PF12854">
    <property type="entry name" value="PPR_1"/>
    <property type="match status" value="1"/>
</dbReference>
<dbReference type="STRING" id="200361.A0A453QYX1"/>
<dbReference type="Proteomes" id="UP000015105">
    <property type="component" value="Chromosome 7D"/>
</dbReference>
<evidence type="ECO:0000313" key="6">
    <source>
        <dbReference type="EnsemblPlants" id="AET7Gv20378500.9"/>
    </source>
</evidence>
<evidence type="ECO:0000256" key="5">
    <source>
        <dbReference type="SAM" id="MobiDB-lite"/>
    </source>
</evidence>
<protein>
    <recommendedName>
        <fullName evidence="8">Pentacotripeptide-repeat region of PRORP domain-containing protein</fullName>
    </recommendedName>
</protein>
<dbReference type="Gene3D" id="1.25.40.10">
    <property type="entry name" value="Tetratricopeptide repeat domain"/>
    <property type="match status" value="2"/>
</dbReference>
<feature type="compositionally biased region" description="Low complexity" evidence="5">
    <location>
        <begin position="30"/>
        <end position="45"/>
    </location>
</feature>
<dbReference type="EnsemblPlants" id="AET7Gv20378500.9">
    <property type="protein sequence ID" value="AET7Gv20378500.9"/>
    <property type="gene ID" value="AET7Gv20378500"/>
</dbReference>
<dbReference type="Pfam" id="PF13041">
    <property type="entry name" value="PPR_2"/>
    <property type="match status" value="1"/>
</dbReference>
<feature type="repeat" description="PPR" evidence="4">
    <location>
        <begin position="424"/>
        <end position="458"/>
    </location>
</feature>
<name>A0A453QYX1_AEGTS</name>
<feature type="compositionally biased region" description="Low complexity" evidence="5">
    <location>
        <begin position="72"/>
        <end position="105"/>
    </location>
</feature>
<dbReference type="PROSITE" id="PS51375">
    <property type="entry name" value="PPR"/>
    <property type="match status" value="3"/>
</dbReference>